<dbReference type="AlphaFoldDB" id="A0A512NQ07"/>
<name>A0A512NQ07_9HYPH</name>
<dbReference type="Proteomes" id="UP000321058">
    <property type="component" value="Unassembled WGS sequence"/>
</dbReference>
<evidence type="ECO:0000313" key="1">
    <source>
        <dbReference type="EMBL" id="GEP61007.1"/>
    </source>
</evidence>
<comment type="caution">
    <text evidence="1">The sequence shown here is derived from an EMBL/GenBank/DDBJ whole genome shotgun (WGS) entry which is preliminary data.</text>
</comment>
<accession>A0A512NQ07</accession>
<keyword evidence="2" id="KW-1185">Reference proteome</keyword>
<organism evidence="1 2">
    <name type="scientific">Reyranella soli</name>
    <dbReference type="NCBI Taxonomy" id="1230389"/>
    <lineage>
        <taxon>Bacteria</taxon>
        <taxon>Pseudomonadati</taxon>
        <taxon>Pseudomonadota</taxon>
        <taxon>Alphaproteobacteria</taxon>
        <taxon>Hyphomicrobiales</taxon>
        <taxon>Reyranellaceae</taxon>
        <taxon>Reyranella</taxon>
    </lineage>
</organism>
<protein>
    <submittedName>
        <fullName evidence="1">Uncharacterized protein</fullName>
    </submittedName>
</protein>
<dbReference type="EMBL" id="BKAJ01000195">
    <property type="protein sequence ID" value="GEP61007.1"/>
    <property type="molecule type" value="Genomic_DNA"/>
</dbReference>
<gene>
    <name evidence="1" type="ORF">RSO01_81730</name>
</gene>
<evidence type="ECO:0000313" key="2">
    <source>
        <dbReference type="Proteomes" id="UP000321058"/>
    </source>
</evidence>
<reference evidence="1 2" key="1">
    <citation type="submission" date="2019-07" db="EMBL/GenBank/DDBJ databases">
        <title>Whole genome shotgun sequence of Reyranella soli NBRC 108950.</title>
        <authorList>
            <person name="Hosoyama A."/>
            <person name="Uohara A."/>
            <person name="Ohji S."/>
            <person name="Ichikawa N."/>
        </authorList>
    </citation>
    <scope>NUCLEOTIDE SEQUENCE [LARGE SCALE GENOMIC DNA]</scope>
    <source>
        <strain evidence="1 2">NBRC 108950</strain>
    </source>
</reference>
<sequence length="60" mass="6519">MPLSRLADWRTDMKHFAGLDVSLKETSVCVVDEGRKVVKEGKVASEAEAIAAFLKQIGAD</sequence>
<proteinExistence type="predicted"/>